<protein>
    <submittedName>
        <fullName evidence="1">Uncharacterized protein</fullName>
    </submittedName>
</protein>
<proteinExistence type="predicted"/>
<sequence length="173" mass="19307">MRLCTTVYLRVSHAYQSLNSQDHLFGSLHPFSSPLSLGSRLCLFTQFSVKSLATLSVALDAFPPPHLQPHHLPNQFLPPQRPQLLPLPRLRCLRPPVLSYLLLPKHLPQHPATPILEPKHRIRLFQTVQILGPPDDVAVLRARAELDLVLHPLGAGTGAADFREREGRKRGSG</sequence>
<dbReference type="VEuPathDB" id="FungiDB:JI435_411760"/>
<evidence type="ECO:0000313" key="1">
    <source>
        <dbReference type="EMBL" id="QRC98234.1"/>
    </source>
</evidence>
<dbReference type="Proteomes" id="UP000663193">
    <property type="component" value="Chromosome 8"/>
</dbReference>
<dbReference type="EMBL" id="CP069030">
    <property type="protein sequence ID" value="QRC98234.1"/>
    <property type="molecule type" value="Genomic_DNA"/>
</dbReference>
<gene>
    <name evidence="1" type="ORF">JI435_411760</name>
</gene>
<evidence type="ECO:0000313" key="2">
    <source>
        <dbReference type="Proteomes" id="UP000663193"/>
    </source>
</evidence>
<reference evidence="2" key="1">
    <citation type="journal article" date="2021" name="BMC Genomics">
        <title>Chromosome-level genome assembly and manually-curated proteome of model necrotroph Parastagonospora nodorum Sn15 reveals a genome-wide trove of candidate effector homologs, and redundancy of virulence-related functions within an accessory chromosome.</title>
        <authorList>
            <person name="Bertazzoni S."/>
            <person name="Jones D.A.B."/>
            <person name="Phan H.T."/>
            <person name="Tan K.-C."/>
            <person name="Hane J.K."/>
        </authorList>
    </citation>
    <scope>NUCLEOTIDE SEQUENCE [LARGE SCALE GENOMIC DNA]</scope>
    <source>
        <strain evidence="2">SN15 / ATCC MYA-4574 / FGSC 10173)</strain>
    </source>
</reference>
<accession>A0A7U2I1E2</accession>
<dbReference type="AlphaFoldDB" id="A0A7U2I1E2"/>
<keyword evidence="2" id="KW-1185">Reference proteome</keyword>
<organism evidence="1 2">
    <name type="scientific">Phaeosphaeria nodorum (strain SN15 / ATCC MYA-4574 / FGSC 10173)</name>
    <name type="common">Glume blotch fungus</name>
    <name type="synonym">Parastagonospora nodorum</name>
    <dbReference type="NCBI Taxonomy" id="321614"/>
    <lineage>
        <taxon>Eukaryota</taxon>
        <taxon>Fungi</taxon>
        <taxon>Dikarya</taxon>
        <taxon>Ascomycota</taxon>
        <taxon>Pezizomycotina</taxon>
        <taxon>Dothideomycetes</taxon>
        <taxon>Pleosporomycetidae</taxon>
        <taxon>Pleosporales</taxon>
        <taxon>Pleosporineae</taxon>
        <taxon>Phaeosphaeriaceae</taxon>
        <taxon>Parastagonospora</taxon>
    </lineage>
</organism>
<name>A0A7U2I1E2_PHANO</name>